<dbReference type="Proteomes" id="UP000095552">
    <property type="component" value="Unassembled WGS sequence"/>
</dbReference>
<evidence type="ECO:0000313" key="2">
    <source>
        <dbReference type="EMBL" id="OEK05090.1"/>
    </source>
</evidence>
<feature type="transmembrane region" description="Helical" evidence="1">
    <location>
        <begin position="47"/>
        <end position="69"/>
    </location>
</feature>
<evidence type="ECO:0000256" key="1">
    <source>
        <dbReference type="SAM" id="Phobius"/>
    </source>
</evidence>
<dbReference type="AlphaFoldDB" id="A0A1E5T140"/>
<keyword evidence="1" id="KW-0812">Transmembrane</keyword>
<dbReference type="OrthoDB" id="982895at2"/>
<keyword evidence="1" id="KW-1133">Transmembrane helix</keyword>
<dbReference type="STRING" id="1563681.BFP71_16870"/>
<sequence>MAEKKIRKNWVIVLLIFAGIVYAINAIDALAGPEKDSYEFLSFEINRWLYVGLMVFFAFSLTSLGVSAYKEKRNASKNS</sequence>
<gene>
    <name evidence="2" type="ORF">BFP71_16870</name>
</gene>
<dbReference type="RefSeq" id="WP_069836594.1">
    <property type="nucleotide sequence ID" value="NZ_MDGQ01000005.1"/>
</dbReference>
<keyword evidence="1" id="KW-0472">Membrane</keyword>
<evidence type="ECO:0000313" key="3">
    <source>
        <dbReference type="Proteomes" id="UP000095552"/>
    </source>
</evidence>
<comment type="caution">
    <text evidence="2">The sequence shown here is derived from an EMBL/GenBank/DDBJ whole genome shotgun (WGS) entry which is preliminary data.</text>
</comment>
<evidence type="ECO:0008006" key="4">
    <source>
        <dbReference type="Google" id="ProtNLM"/>
    </source>
</evidence>
<proteinExistence type="predicted"/>
<protein>
    <recommendedName>
        <fullName evidence="4">DUF3098 domain-containing protein</fullName>
    </recommendedName>
</protein>
<organism evidence="2 3">
    <name type="scientific">Roseivirga misakiensis</name>
    <dbReference type="NCBI Taxonomy" id="1563681"/>
    <lineage>
        <taxon>Bacteria</taxon>
        <taxon>Pseudomonadati</taxon>
        <taxon>Bacteroidota</taxon>
        <taxon>Cytophagia</taxon>
        <taxon>Cytophagales</taxon>
        <taxon>Roseivirgaceae</taxon>
        <taxon>Roseivirga</taxon>
    </lineage>
</organism>
<reference evidence="2 3" key="1">
    <citation type="submission" date="2016-08" db="EMBL/GenBank/DDBJ databases">
        <title>Draft genome of Fabibacter sp. strain SK-8.</title>
        <authorList>
            <person name="Wong S.-K."/>
            <person name="Hamasaki K."/>
            <person name="Yoshizawa S."/>
        </authorList>
    </citation>
    <scope>NUCLEOTIDE SEQUENCE [LARGE SCALE GENOMIC DNA]</scope>
    <source>
        <strain evidence="2 3">SK-8</strain>
    </source>
</reference>
<dbReference type="EMBL" id="MDGQ01000005">
    <property type="protein sequence ID" value="OEK05090.1"/>
    <property type="molecule type" value="Genomic_DNA"/>
</dbReference>
<name>A0A1E5T140_9BACT</name>
<accession>A0A1E5T140</accession>
<keyword evidence="3" id="KW-1185">Reference proteome</keyword>